<sequence>MSSVRILVVLMVVCILAGSLVQQAEACRCDHICGGFGECYVASCGPFGWVCCPWGHPACNRV</sequence>
<accession>A0A9D4BGG1</accession>
<organism evidence="2 3">
    <name type="scientific">Dreissena polymorpha</name>
    <name type="common">Zebra mussel</name>
    <name type="synonym">Mytilus polymorpha</name>
    <dbReference type="NCBI Taxonomy" id="45954"/>
    <lineage>
        <taxon>Eukaryota</taxon>
        <taxon>Metazoa</taxon>
        <taxon>Spiralia</taxon>
        <taxon>Lophotrochozoa</taxon>
        <taxon>Mollusca</taxon>
        <taxon>Bivalvia</taxon>
        <taxon>Autobranchia</taxon>
        <taxon>Heteroconchia</taxon>
        <taxon>Euheterodonta</taxon>
        <taxon>Imparidentia</taxon>
        <taxon>Neoheterodontei</taxon>
        <taxon>Myida</taxon>
        <taxon>Dreissenoidea</taxon>
        <taxon>Dreissenidae</taxon>
        <taxon>Dreissena</taxon>
    </lineage>
</organism>
<dbReference type="Proteomes" id="UP000828390">
    <property type="component" value="Unassembled WGS sequence"/>
</dbReference>
<feature type="chain" id="PRO_5038973628" evidence="1">
    <location>
        <begin position="27"/>
        <end position="62"/>
    </location>
</feature>
<gene>
    <name evidence="2" type="ORF">DPMN_082009</name>
</gene>
<evidence type="ECO:0000313" key="3">
    <source>
        <dbReference type="Proteomes" id="UP000828390"/>
    </source>
</evidence>
<feature type="signal peptide" evidence="1">
    <location>
        <begin position="1"/>
        <end position="26"/>
    </location>
</feature>
<evidence type="ECO:0000256" key="1">
    <source>
        <dbReference type="SAM" id="SignalP"/>
    </source>
</evidence>
<evidence type="ECO:0000313" key="2">
    <source>
        <dbReference type="EMBL" id="KAH3694570.1"/>
    </source>
</evidence>
<dbReference type="AlphaFoldDB" id="A0A9D4BGG1"/>
<keyword evidence="1" id="KW-0732">Signal</keyword>
<dbReference type="EMBL" id="JAIWYP010000016">
    <property type="protein sequence ID" value="KAH3694570.1"/>
    <property type="molecule type" value="Genomic_DNA"/>
</dbReference>
<comment type="caution">
    <text evidence="2">The sequence shown here is derived from an EMBL/GenBank/DDBJ whole genome shotgun (WGS) entry which is preliminary data.</text>
</comment>
<reference evidence="2" key="2">
    <citation type="submission" date="2020-11" db="EMBL/GenBank/DDBJ databases">
        <authorList>
            <person name="McCartney M.A."/>
            <person name="Auch B."/>
            <person name="Kono T."/>
            <person name="Mallez S."/>
            <person name="Becker A."/>
            <person name="Gohl D.M."/>
            <person name="Silverstein K.A.T."/>
            <person name="Koren S."/>
            <person name="Bechman K.B."/>
            <person name="Herman A."/>
            <person name="Abrahante J.E."/>
            <person name="Garbe J."/>
        </authorList>
    </citation>
    <scope>NUCLEOTIDE SEQUENCE</scope>
    <source>
        <strain evidence="2">Duluth1</strain>
        <tissue evidence="2">Whole animal</tissue>
    </source>
</reference>
<reference evidence="2" key="1">
    <citation type="journal article" date="2019" name="bioRxiv">
        <title>The Genome of the Zebra Mussel, Dreissena polymorpha: A Resource for Invasive Species Research.</title>
        <authorList>
            <person name="McCartney M.A."/>
            <person name="Auch B."/>
            <person name="Kono T."/>
            <person name="Mallez S."/>
            <person name="Zhang Y."/>
            <person name="Obille A."/>
            <person name="Becker A."/>
            <person name="Abrahante J.E."/>
            <person name="Garbe J."/>
            <person name="Badalamenti J.P."/>
            <person name="Herman A."/>
            <person name="Mangelson H."/>
            <person name="Liachko I."/>
            <person name="Sullivan S."/>
            <person name="Sone E.D."/>
            <person name="Koren S."/>
            <person name="Silverstein K.A.T."/>
            <person name="Beckman K.B."/>
            <person name="Gohl D.M."/>
        </authorList>
    </citation>
    <scope>NUCLEOTIDE SEQUENCE</scope>
    <source>
        <strain evidence="2">Duluth1</strain>
        <tissue evidence="2">Whole animal</tissue>
    </source>
</reference>
<proteinExistence type="predicted"/>
<protein>
    <submittedName>
        <fullName evidence="2">Uncharacterized protein</fullName>
    </submittedName>
</protein>
<keyword evidence="3" id="KW-1185">Reference proteome</keyword>
<name>A0A9D4BGG1_DREPO</name>